<evidence type="ECO:0000256" key="2">
    <source>
        <dbReference type="SAM" id="MobiDB-lite"/>
    </source>
</evidence>
<keyword evidence="1" id="KW-0175">Coiled coil</keyword>
<feature type="coiled-coil region" evidence="1">
    <location>
        <begin position="215"/>
        <end position="252"/>
    </location>
</feature>
<evidence type="ECO:0000313" key="3">
    <source>
        <dbReference type="EMBL" id="KAF9067084.1"/>
    </source>
</evidence>
<reference evidence="3" key="1">
    <citation type="submission" date="2020-11" db="EMBL/GenBank/DDBJ databases">
        <authorList>
            <consortium name="DOE Joint Genome Institute"/>
            <person name="Ahrendt S."/>
            <person name="Riley R."/>
            <person name="Andreopoulos W."/>
            <person name="Labutti K."/>
            <person name="Pangilinan J."/>
            <person name="Ruiz-Duenas F.J."/>
            <person name="Barrasa J.M."/>
            <person name="Sanchez-Garcia M."/>
            <person name="Camarero S."/>
            <person name="Miyauchi S."/>
            <person name="Serrano A."/>
            <person name="Linde D."/>
            <person name="Babiker R."/>
            <person name="Drula E."/>
            <person name="Ayuso-Fernandez I."/>
            <person name="Pacheco R."/>
            <person name="Padilla G."/>
            <person name="Ferreira P."/>
            <person name="Barriuso J."/>
            <person name="Kellner H."/>
            <person name="Castanera R."/>
            <person name="Alfaro M."/>
            <person name="Ramirez L."/>
            <person name="Pisabarro A.G."/>
            <person name="Kuo A."/>
            <person name="Tritt A."/>
            <person name="Lipzen A."/>
            <person name="He G."/>
            <person name="Yan M."/>
            <person name="Ng V."/>
            <person name="Cullen D."/>
            <person name="Martin F."/>
            <person name="Rosso M.-N."/>
            <person name="Henrissat B."/>
            <person name="Hibbett D."/>
            <person name="Martinez A.T."/>
            <person name="Grigoriev I.V."/>
        </authorList>
    </citation>
    <scope>NUCLEOTIDE SEQUENCE</scope>
    <source>
        <strain evidence="3">AH 40177</strain>
    </source>
</reference>
<gene>
    <name evidence="3" type="ORF">BDP27DRAFT_942325</name>
</gene>
<comment type="caution">
    <text evidence="3">The sequence shown here is derived from an EMBL/GenBank/DDBJ whole genome shotgun (WGS) entry which is preliminary data.</text>
</comment>
<evidence type="ECO:0000256" key="1">
    <source>
        <dbReference type="SAM" id="Coils"/>
    </source>
</evidence>
<name>A0A9P5U5V3_9AGAR</name>
<protein>
    <submittedName>
        <fullName evidence="3">Uncharacterized protein</fullName>
    </submittedName>
</protein>
<evidence type="ECO:0000313" key="4">
    <source>
        <dbReference type="Proteomes" id="UP000772434"/>
    </source>
</evidence>
<organism evidence="3 4">
    <name type="scientific">Rhodocollybia butyracea</name>
    <dbReference type="NCBI Taxonomy" id="206335"/>
    <lineage>
        <taxon>Eukaryota</taxon>
        <taxon>Fungi</taxon>
        <taxon>Dikarya</taxon>
        <taxon>Basidiomycota</taxon>
        <taxon>Agaricomycotina</taxon>
        <taxon>Agaricomycetes</taxon>
        <taxon>Agaricomycetidae</taxon>
        <taxon>Agaricales</taxon>
        <taxon>Marasmiineae</taxon>
        <taxon>Omphalotaceae</taxon>
        <taxon>Rhodocollybia</taxon>
    </lineage>
</organism>
<dbReference type="Proteomes" id="UP000772434">
    <property type="component" value="Unassembled WGS sequence"/>
</dbReference>
<dbReference type="EMBL" id="JADNRY010000078">
    <property type="protein sequence ID" value="KAF9067084.1"/>
    <property type="molecule type" value="Genomic_DNA"/>
</dbReference>
<proteinExistence type="predicted"/>
<dbReference type="OrthoDB" id="2896461at2759"/>
<dbReference type="AlphaFoldDB" id="A0A9P5U5V3"/>
<feature type="region of interest" description="Disordered" evidence="2">
    <location>
        <begin position="1"/>
        <end position="55"/>
    </location>
</feature>
<accession>A0A9P5U5V3</accession>
<keyword evidence="4" id="KW-1185">Reference proteome</keyword>
<sequence>MNRKKLNTLAKRNYQPSSGWSSAEDEYEPSQQLSPLPKKARFAEGNDGTPLTPPRPSFLMSLETNKSNSLKIYLPPTDLLQPIFTWKNATLISITHNMSPNLRSTGRNCTIPQCRHPLPNSCPHNITADEDSLTVAEVGQVTEEFCPHLATSCLCVDFLLTQYHQLNDCLAQERSENEQLIAKNFQQKVRLERLKQVLTATVQMVPSDPSHAQENERVATNAKKMEQELMCAQNEAREARAAQETAEEFVRRLRRDILVLLQD</sequence>